<keyword evidence="1" id="KW-0812">Transmembrane</keyword>
<dbReference type="Proteomes" id="UP000182379">
    <property type="component" value="Unassembled WGS sequence"/>
</dbReference>
<accession>A0A1H2ZS58</accession>
<dbReference type="AlphaFoldDB" id="A0A1H2ZS58"/>
<evidence type="ECO:0000313" key="2">
    <source>
        <dbReference type="EMBL" id="SDX20176.1"/>
    </source>
</evidence>
<feature type="transmembrane region" description="Helical" evidence="1">
    <location>
        <begin position="6"/>
        <end position="26"/>
    </location>
</feature>
<dbReference type="EMBL" id="FNOP01000016">
    <property type="protein sequence ID" value="SDX20176.1"/>
    <property type="molecule type" value="Genomic_DNA"/>
</dbReference>
<proteinExistence type="predicted"/>
<evidence type="ECO:0000313" key="3">
    <source>
        <dbReference type="Proteomes" id="UP000182379"/>
    </source>
</evidence>
<organism evidence="2 3">
    <name type="scientific">Acidaminococcus fermentans</name>
    <dbReference type="NCBI Taxonomy" id="905"/>
    <lineage>
        <taxon>Bacteria</taxon>
        <taxon>Bacillati</taxon>
        <taxon>Bacillota</taxon>
        <taxon>Negativicutes</taxon>
        <taxon>Acidaminococcales</taxon>
        <taxon>Acidaminococcaceae</taxon>
        <taxon>Acidaminococcus</taxon>
    </lineage>
</organism>
<keyword evidence="1" id="KW-1133">Transmembrane helix</keyword>
<keyword evidence="1" id="KW-0472">Membrane</keyword>
<comment type="caution">
    <text evidence="2">The sequence shown here is derived from an EMBL/GenBank/DDBJ whole genome shotgun (WGS) entry which is preliminary data.</text>
</comment>
<reference evidence="2 3" key="1">
    <citation type="submission" date="2016-10" db="EMBL/GenBank/DDBJ databases">
        <authorList>
            <person name="Varghese N."/>
            <person name="Submissions S."/>
        </authorList>
    </citation>
    <scope>NUCLEOTIDE SEQUENCE [LARGE SCALE GENOMIC DNA]</scope>
    <source>
        <strain evidence="2 3">WCC6</strain>
    </source>
</reference>
<evidence type="ECO:0000256" key="1">
    <source>
        <dbReference type="SAM" id="Phobius"/>
    </source>
</evidence>
<name>A0A1H2ZS58_ACIFE</name>
<gene>
    <name evidence="2" type="ORF">SAMN05216495_11623</name>
</gene>
<protein>
    <submittedName>
        <fullName evidence="2">Uncharacterized protein</fullName>
    </submittedName>
</protein>
<sequence length="29" mass="3605">MTSCFFYFFDVGCISFIVNYKIYLYYIMI</sequence>